<feature type="compositionally biased region" description="Acidic residues" evidence="1">
    <location>
        <begin position="296"/>
        <end position="308"/>
    </location>
</feature>
<feature type="region of interest" description="Disordered" evidence="1">
    <location>
        <begin position="274"/>
        <end position="308"/>
    </location>
</feature>
<keyword evidence="2" id="KW-1133">Transmembrane helix</keyword>
<evidence type="ECO:0000256" key="2">
    <source>
        <dbReference type="SAM" id="Phobius"/>
    </source>
</evidence>
<dbReference type="GeneID" id="70588237"/>
<reference evidence="3" key="1">
    <citation type="submission" date="2021-02" db="EMBL/GenBank/DDBJ databases">
        <authorList>
            <person name="Yu H."/>
            <person name="He Y."/>
            <person name="Yang F."/>
        </authorList>
    </citation>
    <scope>NUCLEOTIDE SEQUENCE</scope>
</reference>
<protein>
    <submittedName>
        <fullName evidence="3">Uncharacterized protein</fullName>
    </submittedName>
</protein>
<dbReference type="RefSeq" id="YP_010248865.1">
    <property type="nucleotide sequence ID" value="NC_060329.1"/>
</dbReference>
<feature type="transmembrane region" description="Helical" evidence="2">
    <location>
        <begin position="54"/>
        <end position="73"/>
    </location>
</feature>
<keyword evidence="2" id="KW-0812">Transmembrane</keyword>
<geneLocation type="mitochondrion" evidence="3"/>
<evidence type="ECO:0000256" key="1">
    <source>
        <dbReference type="SAM" id="MobiDB-lite"/>
    </source>
</evidence>
<proteinExistence type="predicted"/>
<feature type="transmembrane region" description="Helical" evidence="2">
    <location>
        <begin position="31"/>
        <end position="49"/>
    </location>
</feature>
<evidence type="ECO:0000313" key="3">
    <source>
        <dbReference type="EMBL" id="QTT58144.1"/>
    </source>
</evidence>
<keyword evidence="3" id="KW-0496">Mitochondrion</keyword>
<feature type="compositionally biased region" description="Basic and acidic residues" evidence="1">
    <location>
        <begin position="274"/>
        <end position="283"/>
    </location>
</feature>
<sequence>MKTSLILLLIIVFCLIQTANFIICFLISILVIIPFFSIDWVLNIIYYIINDRELFEDLIYGLFTILLVLFASGKETMEGSGYDTSDTRRGDSSGGESVGPSNPNPPSNDNEENQVKEGPSSLDKGKRKATEQEVLEQDRKRPRVDPPFIPIKQEDLKEEENLNRRNFWEVAVNYNQNNDKEPNKISSNSYSHPGASSVEDNDQHISESLGMLIDEDERLQNENYDIMVESRKEKKLSKDINLTLEERNMHKDNSEKLINRGEIIRNQHGIIHRSIREQLERSPDPLPSEYVKEPSEYDQESSEESSSN</sequence>
<name>A0A8A9WEB4_9PEZI</name>
<keyword evidence="2" id="KW-0472">Membrane</keyword>
<dbReference type="EMBL" id="MW557546">
    <property type="protein sequence ID" value="QTT58144.1"/>
    <property type="molecule type" value="Genomic_DNA"/>
</dbReference>
<dbReference type="AlphaFoldDB" id="A0A8A9WEB4"/>
<feature type="compositionally biased region" description="Basic and acidic residues" evidence="1">
    <location>
        <begin position="128"/>
        <end position="139"/>
    </location>
</feature>
<organism evidence="3">
    <name type="scientific">Macrophomina phaseolina</name>
    <dbReference type="NCBI Taxonomy" id="35725"/>
    <lineage>
        <taxon>Eukaryota</taxon>
        <taxon>Fungi</taxon>
        <taxon>Dikarya</taxon>
        <taxon>Ascomycota</taxon>
        <taxon>Pezizomycotina</taxon>
        <taxon>Dothideomycetes</taxon>
        <taxon>Dothideomycetes incertae sedis</taxon>
        <taxon>Botryosphaeriales</taxon>
        <taxon>Botryosphaeriaceae</taxon>
        <taxon>Macrophomina</taxon>
    </lineage>
</organism>
<gene>
    <name evidence="3" type="primary">orf308</name>
</gene>
<feature type="region of interest" description="Disordered" evidence="1">
    <location>
        <begin position="177"/>
        <end position="201"/>
    </location>
</feature>
<accession>A0A8A9WEB4</accession>
<feature type="region of interest" description="Disordered" evidence="1">
    <location>
        <begin position="77"/>
        <end position="156"/>
    </location>
</feature>